<keyword evidence="1" id="KW-1133">Transmembrane helix</keyword>
<evidence type="ECO:0000313" key="2">
    <source>
        <dbReference type="EMBL" id="GEO08026.1"/>
    </source>
</evidence>
<dbReference type="EMBL" id="BJYT01000001">
    <property type="protein sequence ID" value="GEO08026.1"/>
    <property type="molecule type" value="Genomic_DNA"/>
</dbReference>
<comment type="caution">
    <text evidence="2">The sequence shown here is derived from an EMBL/GenBank/DDBJ whole genome shotgun (WGS) entry which is preliminary data.</text>
</comment>
<evidence type="ECO:0000256" key="1">
    <source>
        <dbReference type="SAM" id="Phobius"/>
    </source>
</evidence>
<evidence type="ECO:0000313" key="3">
    <source>
        <dbReference type="Proteomes" id="UP000321513"/>
    </source>
</evidence>
<proteinExistence type="predicted"/>
<feature type="transmembrane region" description="Helical" evidence="1">
    <location>
        <begin position="48"/>
        <end position="67"/>
    </location>
</feature>
<accession>A0A512B7T6</accession>
<organism evidence="2 3">
    <name type="scientific">Segetibacter aerophilus</name>
    <dbReference type="NCBI Taxonomy" id="670293"/>
    <lineage>
        <taxon>Bacteria</taxon>
        <taxon>Pseudomonadati</taxon>
        <taxon>Bacteroidota</taxon>
        <taxon>Chitinophagia</taxon>
        <taxon>Chitinophagales</taxon>
        <taxon>Chitinophagaceae</taxon>
        <taxon>Segetibacter</taxon>
    </lineage>
</organism>
<protein>
    <submittedName>
        <fullName evidence="2">Uncharacterized protein</fullName>
    </submittedName>
</protein>
<keyword evidence="1" id="KW-0472">Membrane</keyword>
<name>A0A512B7T6_9BACT</name>
<dbReference type="RefSeq" id="WP_147201965.1">
    <property type="nucleotide sequence ID" value="NZ_BJYT01000001.1"/>
</dbReference>
<reference evidence="2 3" key="1">
    <citation type="submission" date="2019-07" db="EMBL/GenBank/DDBJ databases">
        <title>Whole genome shotgun sequence of Segetibacter aerophilus NBRC 106135.</title>
        <authorList>
            <person name="Hosoyama A."/>
            <person name="Uohara A."/>
            <person name="Ohji S."/>
            <person name="Ichikawa N."/>
        </authorList>
    </citation>
    <scope>NUCLEOTIDE SEQUENCE [LARGE SCALE GENOMIC DNA]</scope>
    <source>
        <strain evidence="2 3">NBRC 106135</strain>
    </source>
</reference>
<dbReference type="Proteomes" id="UP000321513">
    <property type="component" value="Unassembled WGS sequence"/>
</dbReference>
<feature type="transmembrane region" description="Helical" evidence="1">
    <location>
        <begin position="79"/>
        <end position="96"/>
    </location>
</feature>
<dbReference type="AlphaFoldDB" id="A0A512B7T6"/>
<dbReference type="OrthoDB" id="678023at2"/>
<gene>
    <name evidence="2" type="ORF">SAE01_05220</name>
</gene>
<feature type="transmembrane region" description="Helical" evidence="1">
    <location>
        <begin position="6"/>
        <end position="27"/>
    </location>
</feature>
<sequence>MLKDDLKLGIILGFIAPIVGMLLYYFIQFKSVMSFGEFVHIILVQRTLLTALVSVSLVANAAIFTLYINKRLDQTAKGIFIATCIYGVASLIWKFLL</sequence>
<keyword evidence="3" id="KW-1185">Reference proteome</keyword>
<keyword evidence="1" id="KW-0812">Transmembrane</keyword>